<dbReference type="InterPro" id="IPR029060">
    <property type="entry name" value="PIN-like_dom_sf"/>
</dbReference>
<proteinExistence type="predicted"/>
<sequence length="154" mass="16786">MANRFFDTSAFAKHYRNERGTAKVDALLDEPGSHNFISNLGIIELHSILARLTRSGEITAGDFHLVRGKFLADIASGLWKVIPVTTAHFYHAQQLLVRRGLSHGLRTLDAIQLAVALVNDVLPIDAFVSADSNLCSVAAVERLTVINPEMASHG</sequence>
<dbReference type="Pfam" id="PF01850">
    <property type="entry name" value="PIN"/>
    <property type="match status" value="1"/>
</dbReference>
<dbReference type="Gene3D" id="3.40.50.1010">
    <property type="entry name" value="5'-nuclease"/>
    <property type="match status" value="1"/>
</dbReference>
<feature type="domain" description="PIN" evidence="1">
    <location>
        <begin position="5"/>
        <end position="138"/>
    </location>
</feature>
<accession>A0A6M5YZU5</accession>
<evidence type="ECO:0000313" key="3">
    <source>
        <dbReference type="Proteomes" id="UP000503447"/>
    </source>
</evidence>
<dbReference type="EMBL" id="CP053452">
    <property type="protein sequence ID" value="QJW98462.1"/>
    <property type="molecule type" value="Genomic_DNA"/>
</dbReference>
<name>A0A6M5YZU5_9BACT</name>
<evidence type="ECO:0000259" key="1">
    <source>
        <dbReference type="Pfam" id="PF01850"/>
    </source>
</evidence>
<dbReference type="RefSeq" id="WP_171473639.1">
    <property type="nucleotide sequence ID" value="NZ_CP053452.2"/>
</dbReference>
<dbReference type="CDD" id="cd09874">
    <property type="entry name" value="PIN_MT3492-like"/>
    <property type="match status" value="1"/>
</dbReference>
<protein>
    <recommendedName>
        <fullName evidence="1">PIN domain-containing protein</fullName>
    </recommendedName>
</protein>
<keyword evidence="3" id="KW-1185">Reference proteome</keyword>
<dbReference type="SUPFAM" id="SSF88723">
    <property type="entry name" value="PIN domain-like"/>
    <property type="match status" value="1"/>
</dbReference>
<dbReference type="AlphaFoldDB" id="A0A6M5YZU5"/>
<organism evidence="2 3">
    <name type="scientific">Frigoriglobus tundricola</name>
    <dbReference type="NCBI Taxonomy" id="2774151"/>
    <lineage>
        <taxon>Bacteria</taxon>
        <taxon>Pseudomonadati</taxon>
        <taxon>Planctomycetota</taxon>
        <taxon>Planctomycetia</taxon>
        <taxon>Gemmatales</taxon>
        <taxon>Gemmataceae</taxon>
        <taxon>Frigoriglobus</taxon>
    </lineage>
</organism>
<dbReference type="InterPro" id="IPR002716">
    <property type="entry name" value="PIN_dom"/>
</dbReference>
<dbReference type="Proteomes" id="UP000503447">
    <property type="component" value="Chromosome"/>
</dbReference>
<dbReference type="KEGG" id="ftj:FTUN_6052"/>
<reference evidence="3" key="1">
    <citation type="submission" date="2020-05" db="EMBL/GenBank/DDBJ databases">
        <title>Frigoriglobus tundricola gen. nov., sp. nov., a psychrotolerant cellulolytic planctomycete of the family Gemmataceae with two divergent copies of 16S rRNA gene.</title>
        <authorList>
            <person name="Kulichevskaya I.S."/>
            <person name="Ivanova A.A."/>
            <person name="Naumoff D.G."/>
            <person name="Beletsky A.V."/>
            <person name="Rijpstra W.I.C."/>
            <person name="Sinninghe Damste J.S."/>
            <person name="Mardanov A.V."/>
            <person name="Ravin N.V."/>
            <person name="Dedysh S.N."/>
        </authorList>
    </citation>
    <scope>NUCLEOTIDE SEQUENCE [LARGE SCALE GENOMIC DNA]</scope>
    <source>
        <strain evidence="3">PL17</strain>
    </source>
</reference>
<evidence type="ECO:0000313" key="2">
    <source>
        <dbReference type="EMBL" id="QJW98462.1"/>
    </source>
</evidence>
<gene>
    <name evidence="2" type="ORF">FTUN_6052</name>
</gene>